<dbReference type="GO" id="GO:0060090">
    <property type="term" value="F:molecular adaptor activity"/>
    <property type="evidence" value="ECO:0007669"/>
    <property type="project" value="TreeGrafter"/>
</dbReference>
<dbReference type="InterPro" id="IPR024557">
    <property type="entry name" value="CNOT1_dom_4"/>
</dbReference>
<keyword evidence="3" id="KW-1185">Reference proteome</keyword>
<evidence type="ECO:0000259" key="1">
    <source>
        <dbReference type="Pfam" id="PF12842"/>
    </source>
</evidence>
<name>A0A0C3ECS0_9AGAM</name>
<dbReference type="InParanoid" id="A0A0C3ECS0"/>
<sequence length="183" mass="19853">IIVPVVEHSVTIAGISTRELITKDFAMEPSEERLRKAGHSMVWKLTGSLTLVTCKEPLKSNLGGHLRNSLIDHGFAKVMVAEQVLSILVANNIEVACSAIKKAAMERAVTDVDDGFAASYEISDFCLQLHAGQVFWDPAAPPANFSAGLPVSLHIKPAGLLAHQLAVYDDFCKFMLLSWIIAL</sequence>
<protein>
    <recommendedName>
        <fullName evidence="1">CCR4-NOT transcription complex subunit 1 domain-containing protein</fullName>
    </recommendedName>
</protein>
<evidence type="ECO:0000313" key="2">
    <source>
        <dbReference type="EMBL" id="KIM66104.1"/>
    </source>
</evidence>
<gene>
    <name evidence="2" type="ORF">SCLCIDRAFT_1155385</name>
</gene>
<dbReference type="GO" id="GO:0000288">
    <property type="term" value="P:nuclear-transcribed mRNA catabolic process, deadenylation-dependent decay"/>
    <property type="evidence" value="ECO:0007669"/>
    <property type="project" value="TreeGrafter"/>
</dbReference>
<dbReference type="GO" id="GO:0017148">
    <property type="term" value="P:negative regulation of translation"/>
    <property type="evidence" value="ECO:0007669"/>
    <property type="project" value="InterPro"/>
</dbReference>
<organism evidence="2 3">
    <name type="scientific">Scleroderma citrinum Foug A</name>
    <dbReference type="NCBI Taxonomy" id="1036808"/>
    <lineage>
        <taxon>Eukaryota</taxon>
        <taxon>Fungi</taxon>
        <taxon>Dikarya</taxon>
        <taxon>Basidiomycota</taxon>
        <taxon>Agaricomycotina</taxon>
        <taxon>Agaricomycetes</taxon>
        <taxon>Agaricomycetidae</taxon>
        <taxon>Boletales</taxon>
        <taxon>Sclerodermatineae</taxon>
        <taxon>Sclerodermataceae</taxon>
        <taxon>Scleroderma</taxon>
    </lineage>
</organism>
<proteinExistence type="predicted"/>
<reference evidence="3" key="2">
    <citation type="submission" date="2015-01" db="EMBL/GenBank/DDBJ databases">
        <title>Evolutionary Origins and Diversification of the Mycorrhizal Mutualists.</title>
        <authorList>
            <consortium name="DOE Joint Genome Institute"/>
            <consortium name="Mycorrhizal Genomics Consortium"/>
            <person name="Kohler A."/>
            <person name="Kuo A."/>
            <person name="Nagy L.G."/>
            <person name="Floudas D."/>
            <person name="Copeland A."/>
            <person name="Barry K.W."/>
            <person name="Cichocki N."/>
            <person name="Veneault-Fourrey C."/>
            <person name="LaButti K."/>
            <person name="Lindquist E.A."/>
            <person name="Lipzen A."/>
            <person name="Lundell T."/>
            <person name="Morin E."/>
            <person name="Murat C."/>
            <person name="Riley R."/>
            <person name="Ohm R."/>
            <person name="Sun H."/>
            <person name="Tunlid A."/>
            <person name="Henrissat B."/>
            <person name="Grigoriev I.V."/>
            <person name="Hibbett D.S."/>
            <person name="Martin F."/>
        </authorList>
    </citation>
    <scope>NUCLEOTIDE SEQUENCE [LARGE SCALE GENOMIC DNA]</scope>
    <source>
        <strain evidence="3">Foug A</strain>
    </source>
</reference>
<dbReference type="EMBL" id="KN822019">
    <property type="protein sequence ID" value="KIM66104.1"/>
    <property type="molecule type" value="Genomic_DNA"/>
</dbReference>
<feature type="non-terminal residue" evidence="2">
    <location>
        <position position="1"/>
    </location>
</feature>
<evidence type="ECO:0000313" key="3">
    <source>
        <dbReference type="Proteomes" id="UP000053989"/>
    </source>
</evidence>
<feature type="domain" description="CCR4-NOT transcription complex subunit 1" evidence="1">
    <location>
        <begin position="1"/>
        <end position="122"/>
    </location>
</feature>
<dbReference type="Proteomes" id="UP000053989">
    <property type="component" value="Unassembled WGS sequence"/>
</dbReference>
<dbReference type="STRING" id="1036808.A0A0C3ECS0"/>
<dbReference type="AlphaFoldDB" id="A0A0C3ECS0"/>
<dbReference type="OrthoDB" id="2684402at2759"/>
<accession>A0A0C3ECS0</accession>
<reference evidence="2 3" key="1">
    <citation type="submission" date="2014-04" db="EMBL/GenBank/DDBJ databases">
        <authorList>
            <consortium name="DOE Joint Genome Institute"/>
            <person name="Kuo A."/>
            <person name="Kohler A."/>
            <person name="Nagy L.G."/>
            <person name="Floudas D."/>
            <person name="Copeland A."/>
            <person name="Barry K.W."/>
            <person name="Cichocki N."/>
            <person name="Veneault-Fourrey C."/>
            <person name="LaButti K."/>
            <person name="Lindquist E.A."/>
            <person name="Lipzen A."/>
            <person name="Lundell T."/>
            <person name="Morin E."/>
            <person name="Murat C."/>
            <person name="Sun H."/>
            <person name="Tunlid A."/>
            <person name="Henrissat B."/>
            <person name="Grigoriev I.V."/>
            <person name="Hibbett D.S."/>
            <person name="Martin F."/>
            <person name="Nordberg H.P."/>
            <person name="Cantor M.N."/>
            <person name="Hua S.X."/>
        </authorList>
    </citation>
    <scope>NUCLEOTIDE SEQUENCE [LARGE SCALE GENOMIC DNA]</scope>
    <source>
        <strain evidence="2 3">Foug A</strain>
    </source>
</reference>
<dbReference type="PANTHER" id="PTHR13162">
    <property type="entry name" value="CCR4-NOT TRANSCRIPTION COMPLEX"/>
    <property type="match status" value="1"/>
</dbReference>
<dbReference type="GO" id="GO:0030015">
    <property type="term" value="C:CCR4-NOT core complex"/>
    <property type="evidence" value="ECO:0007669"/>
    <property type="project" value="InterPro"/>
</dbReference>
<dbReference type="Pfam" id="PF12842">
    <property type="entry name" value="DUF3819"/>
    <property type="match status" value="1"/>
</dbReference>
<dbReference type="InterPro" id="IPR040398">
    <property type="entry name" value="Not1"/>
</dbReference>
<dbReference type="GO" id="GO:0000932">
    <property type="term" value="C:P-body"/>
    <property type="evidence" value="ECO:0007669"/>
    <property type="project" value="TreeGrafter"/>
</dbReference>
<dbReference type="HOGENOM" id="CLU_105682_0_0_1"/>
<dbReference type="PANTHER" id="PTHR13162:SF8">
    <property type="entry name" value="CCR4-NOT TRANSCRIPTION COMPLEX SUBUNIT 1"/>
    <property type="match status" value="1"/>
</dbReference>